<sequence>MHTRSGCMRIPRGTRIRPKHMRDLPKLSSLEIYQRTQCNSAQDCQVSRVDQLLLSIASNENRIISGLPQI</sequence>
<dbReference type="EMBL" id="KQ981656">
    <property type="protein sequence ID" value="KYN38552.1"/>
    <property type="molecule type" value="Genomic_DNA"/>
</dbReference>
<protein>
    <submittedName>
        <fullName evidence="1">Uncharacterized protein</fullName>
    </submittedName>
</protein>
<gene>
    <name evidence="1" type="ORF">ALC56_07035</name>
</gene>
<organism evidence="1 2">
    <name type="scientific">Trachymyrmex septentrionalis</name>
    <dbReference type="NCBI Taxonomy" id="34720"/>
    <lineage>
        <taxon>Eukaryota</taxon>
        <taxon>Metazoa</taxon>
        <taxon>Ecdysozoa</taxon>
        <taxon>Arthropoda</taxon>
        <taxon>Hexapoda</taxon>
        <taxon>Insecta</taxon>
        <taxon>Pterygota</taxon>
        <taxon>Neoptera</taxon>
        <taxon>Endopterygota</taxon>
        <taxon>Hymenoptera</taxon>
        <taxon>Apocrita</taxon>
        <taxon>Aculeata</taxon>
        <taxon>Formicoidea</taxon>
        <taxon>Formicidae</taxon>
        <taxon>Myrmicinae</taxon>
        <taxon>Trachymyrmex</taxon>
    </lineage>
</organism>
<dbReference type="AlphaFoldDB" id="A0A195FEC1"/>
<proteinExistence type="predicted"/>
<evidence type="ECO:0000313" key="2">
    <source>
        <dbReference type="Proteomes" id="UP000078541"/>
    </source>
</evidence>
<name>A0A195FEC1_9HYME</name>
<accession>A0A195FEC1</accession>
<dbReference type="Proteomes" id="UP000078541">
    <property type="component" value="Unassembled WGS sequence"/>
</dbReference>
<evidence type="ECO:0000313" key="1">
    <source>
        <dbReference type="EMBL" id="KYN38552.1"/>
    </source>
</evidence>
<reference evidence="1 2" key="1">
    <citation type="submission" date="2016-03" db="EMBL/GenBank/DDBJ databases">
        <title>Trachymyrmex septentrionalis WGS genome.</title>
        <authorList>
            <person name="Nygaard S."/>
            <person name="Hu H."/>
            <person name="Boomsma J."/>
            <person name="Zhang G."/>
        </authorList>
    </citation>
    <scope>NUCLEOTIDE SEQUENCE [LARGE SCALE GENOMIC DNA]</scope>
    <source>
        <strain evidence="1">Tsep2-gDNA-1</strain>
        <tissue evidence="1">Whole body</tissue>
    </source>
</reference>
<keyword evidence="2" id="KW-1185">Reference proteome</keyword>